<dbReference type="InterPro" id="IPR035965">
    <property type="entry name" value="PAS-like_dom_sf"/>
</dbReference>
<dbReference type="SMART" id="SM00091">
    <property type="entry name" value="PAS"/>
    <property type="match status" value="3"/>
</dbReference>
<dbReference type="InterPro" id="IPR000014">
    <property type="entry name" value="PAS"/>
</dbReference>
<evidence type="ECO:0000256" key="1">
    <source>
        <dbReference type="SAM" id="Phobius"/>
    </source>
</evidence>
<proteinExistence type="predicted"/>
<dbReference type="EMBL" id="CACVAP010000031">
    <property type="protein sequence ID" value="CAA6800829.1"/>
    <property type="molecule type" value="Genomic_DNA"/>
</dbReference>
<feature type="transmembrane region" description="Helical" evidence="1">
    <location>
        <begin position="32"/>
        <end position="50"/>
    </location>
</feature>
<keyword evidence="1" id="KW-0472">Membrane</keyword>
<organism evidence="3">
    <name type="scientific">uncultured Sulfurovum sp</name>
    <dbReference type="NCBI Taxonomy" id="269237"/>
    <lineage>
        <taxon>Bacteria</taxon>
        <taxon>Pseudomonadati</taxon>
        <taxon>Campylobacterota</taxon>
        <taxon>Epsilonproteobacteria</taxon>
        <taxon>Campylobacterales</taxon>
        <taxon>Sulfurovaceae</taxon>
        <taxon>Sulfurovum</taxon>
        <taxon>environmental samples</taxon>
    </lineage>
</organism>
<dbReference type="Pfam" id="PF08448">
    <property type="entry name" value="PAS_4"/>
    <property type="match status" value="1"/>
</dbReference>
<feature type="domain" description="PAS" evidence="2">
    <location>
        <begin position="413"/>
        <end position="453"/>
    </location>
</feature>
<dbReference type="PANTHER" id="PTHR44757">
    <property type="entry name" value="DIGUANYLATE CYCLASE DGCP"/>
    <property type="match status" value="1"/>
</dbReference>
<dbReference type="Pfam" id="PF13426">
    <property type="entry name" value="PAS_9"/>
    <property type="match status" value="3"/>
</dbReference>
<keyword evidence="1" id="KW-0812">Transmembrane</keyword>
<dbReference type="CDD" id="cd00130">
    <property type="entry name" value="PAS"/>
    <property type="match status" value="3"/>
</dbReference>
<feature type="domain" description="PAS" evidence="2">
    <location>
        <begin position="289"/>
        <end position="359"/>
    </location>
</feature>
<dbReference type="PANTHER" id="PTHR44757:SF2">
    <property type="entry name" value="BIOFILM ARCHITECTURE MAINTENANCE PROTEIN MBAA"/>
    <property type="match status" value="1"/>
</dbReference>
<accession>A0A6S6S8N0</accession>
<dbReference type="SUPFAM" id="SSF55785">
    <property type="entry name" value="PYP-like sensor domain (PAS domain)"/>
    <property type="match status" value="4"/>
</dbReference>
<dbReference type="InterPro" id="IPR052155">
    <property type="entry name" value="Biofilm_reg_signaling"/>
</dbReference>
<dbReference type="Gene3D" id="3.30.450.20">
    <property type="entry name" value="PAS domain"/>
    <property type="match status" value="4"/>
</dbReference>
<keyword evidence="1" id="KW-1133">Transmembrane helix</keyword>
<evidence type="ECO:0000313" key="3">
    <source>
        <dbReference type="EMBL" id="CAA6800829.1"/>
    </source>
</evidence>
<dbReference type="InterPro" id="IPR013656">
    <property type="entry name" value="PAS_4"/>
</dbReference>
<protein>
    <submittedName>
        <fullName evidence="3">Diguanylate cyclase/phosphodiesterase (GGDEF &amp; EAL domains) with PAS/PAC sensor(S)</fullName>
    </submittedName>
</protein>
<evidence type="ECO:0000259" key="2">
    <source>
        <dbReference type="PROSITE" id="PS50112"/>
    </source>
</evidence>
<dbReference type="PROSITE" id="PS50112">
    <property type="entry name" value="PAS"/>
    <property type="match status" value="2"/>
</dbReference>
<sequence length="531" mass="61955">MKKFFKLQIISFYLFFGIFWFTMFGMDNVYSKSLYIVSTAVLLYLFMNFCQKKHHKTNLILTSIFQVIPDLLFIMKEDTTIIDYRAQTENDLYVKPENFLGHKMQDILPEKVTELFNKHFAKALTNQSLEVFEYELEINGQRKYFEARMAKLLVGNNLMLISREITEQVLNQEKLEFQSELVEQSLAATNVINEKGVFSYVNDAYVKMWGYDSKEEIIGTSPAPHCVDFMMPQTIIERVEREKESLFSFKARRKNATSFNALMAVKYLDFKEKKFYIGSTMDVSEQEKLIRQYETMFNNSREGIFLHELDGIIIDVNPYVEKLHNVSKEEIIGLNIRCFVKEEDSLKFTNFTKELSKKGYVELEMELMKLDGTLFFASIEAHVLELDGREVVQGTIRDLTEKVHTELLVTRSKKIFESLDEGVVITDLKGSITEVNKAFETITGYSQAEVLGNRMSMLKSGIQDALFYQELWSSLKNDFRWSGKVYNKHKNGELYTSFLAISTIKNNEGEVQNYIGIFTDKYLPKIKFKIR</sequence>
<reference evidence="3" key="1">
    <citation type="submission" date="2020-01" db="EMBL/GenBank/DDBJ databases">
        <authorList>
            <person name="Meier V. D."/>
            <person name="Meier V D."/>
        </authorList>
    </citation>
    <scope>NUCLEOTIDE SEQUENCE</scope>
    <source>
        <strain evidence="3">HLG_WM_MAG_06</strain>
    </source>
</reference>
<feature type="transmembrane region" description="Helical" evidence="1">
    <location>
        <begin position="57"/>
        <end position="75"/>
    </location>
</feature>
<feature type="transmembrane region" description="Helical" evidence="1">
    <location>
        <begin position="7"/>
        <end position="26"/>
    </location>
</feature>
<dbReference type="AlphaFoldDB" id="A0A6S6S8N0"/>
<name>A0A6S6S8N0_9BACT</name>
<dbReference type="NCBIfam" id="TIGR00229">
    <property type="entry name" value="sensory_box"/>
    <property type="match status" value="3"/>
</dbReference>
<gene>
    <name evidence="3" type="ORF">HELGO_WM12397</name>
</gene>